<name>A0A011N820_9PROT</name>
<dbReference type="InterPro" id="IPR003439">
    <property type="entry name" value="ABC_transporter-like_ATP-bd"/>
</dbReference>
<dbReference type="InterPro" id="IPR003593">
    <property type="entry name" value="AAA+_ATPase"/>
</dbReference>
<keyword evidence="2" id="KW-0472">Membrane</keyword>
<sequence length="273" mass="30421">MVSQSTIERPAAAADVQTRGAAPRIKLAVKDLTISYGKAVALKEVNLEVREHEIFGIIGPANAGKTSFLKALNRMDVFTPGMRVNGDIEFNGRDTRHLNNIYALRSRIGVVFPLPVGLPMTVYDNVALSPRWRGITNKADLDVIVQRCLTRAALWDEVKDRLDALGSLLSGGQQQRLTIARALSQEPDLLMLDEFSIAVDPVTTMRIEDVLKELRKEVTIILVTNLVQQARRLADRTAFFLNSECVEIGVTEDLFTGEVKDRRTRDYVEGRFG</sequence>
<evidence type="ECO:0000313" key="8">
    <source>
        <dbReference type="Proteomes" id="UP000021816"/>
    </source>
</evidence>
<dbReference type="Proteomes" id="UP000021816">
    <property type="component" value="Unassembled WGS sequence"/>
</dbReference>
<dbReference type="GO" id="GO:0016887">
    <property type="term" value="F:ATP hydrolysis activity"/>
    <property type="evidence" value="ECO:0007669"/>
    <property type="project" value="InterPro"/>
</dbReference>
<dbReference type="CDD" id="cd03260">
    <property type="entry name" value="ABC_PstB_phosphate_transporter"/>
    <property type="match status" value="1"/>
</dbReference>
<dbReference type="PATRIC" id="fig|1454003.3.peg.2950"/>
<dbReference type="Gene3D" id="3.40.50.300">
    <property type="entry name" value="P-loop containing nucleotide triphosphate hydrolases"/>
    <property type="match status" value="1"/>
</dbReference>
<dbReference type="SMART" id="SM00382">
    <property type="entry name" value="AAA"/>
    <property type="match status" value="1"/>
</dbReference>
<protein>
    <submittedName>
        <fullName evidence="7">Phosphate import ATP-binding protein PstB 3</fullName>
        <ecNumber evidence="7">3.6.3.27</ecNumber>
    </submittedName>
</protein>
<keyword evidence="2" id="KW-1003">Cell membrane</keyword>
<proteinExistence type="predicted"/>
<keyword evidence="5 7" id="KW-0067">ATP-binding</keyword>
<keyword evidence="3" id="KW-0592">Phosphate transport</keyword>
<dbReference type="AlphaFoldDB" id="A0A011N820"/>
<dbReference type="GO" id="GO:0005524">
    <property type="term" value="F:ATP binding"/>
    <property type="evidence" value="ECO:0007669"/>
    <property type="project" value="UniProtKB-KW"/>
</dbReference>
<accession>A0A011N820</accession>
<evidence type="ECO:0000256" key="1">
    <source>
        <dbReference type="ARBA" id="ARBA00022448"/>
    </source>
</evidence>
<dbReference type="GO" id="GO:0035435">
    <property type="term" value="P:phosphate ion transmembrane transport"/>
    <property type="evidence" value="ECO:0007669"/>
    <property type="project" value="InterPro"/>
</dbReference>
<reference evidence="7 8" key="1">
    <citation type="submission" date="2014-02" db="EMBL/GenBank/DDBJ databases">
        <title>Expanding our view of genomic diversity in Candidatus Accumulibacter clades.</title>
        <authorList>
            <person name="Skennerton C.T."/>
            <person name="Barr J.J."/>
            <person name="Slater F.R."/>
            <person name="Bond P.L."/>
            <person name="Tyson G.W."/>
        </authorList>
    </citation>
    <scope>NUCLEOTIDE SEQUENCE [LARGE SCALE GENOMIC DNA]</scope>
    <source>
        <strain evidence="8">BA-92</strain>
    </source>
</reference>
<gene>
    <name evidence="7" type="primary">pstB3</name>
    <name evidence="7" type="ORF">AW10_02892</name>
</gene>
<dbReference type="PANTHER" id="PTHR43423:SF1">
    <property type="entry name" value="ABC TRANSPORTER I FAMILY MEMBER 17"/>
    <property type="match status" value="1"/>
</dbReference>
<evidence type="ECO:0000256" key="2">
    <source>
        <dbReference type="ARBA" id="ARBA00022475"/>
    </source>
</evidence>
<dbReference type="PANTHER" id="PTHR43423">
    <property type="entry name" value="ABC TRANSPORTER I FAMILY MEMBER 17"/>
    <property type="match status" value="1"/>
</dbReference>
<evidence type="ECO:0000313" key="7">
    <source>
        <dbReference type="EMBL" id="EXI78738.1"/>
    </source>
</evidence>
<evidence type="ECO:0000259" key="6">
    <source>
        <dbReference type="PROSITE" id="PS50893"/>
    </source>
</evidence>
<dbReference type="PROSITE" id="PS00211">
    <property type="entry name" value="ABC_TRANSPORTER_1"/>
    <property type="match status" value="1"/>
</dbReference>
<feature type="domain" description="ABC transporter" evidence="6">
    <location>
        <begin position="27"/>
        <end position="267"/>
    </location>
</feature>
<organism evidence="7 8">
    <name type="scientific">Candidatus Accumulibacter appositus</name>
    <dbReference type="NCBI Taxonomy" id="1454003"/>
    <lineage>
        <taxon>Bacteria</taxon>
        <taxon>Pseudomonadati</taxon>
        <taxon>Pseudomonadota</taxon>
        <taxon>Betaproteobacteria</taxon>
        <taxon>Candidatus Accumulibacter</taxon>
    </lineage>
</organism>
<keyword evidence="7" id="KW-0378">Hydrolase</keyword>
<dbReference type="GO" id="GO:0005315">
    <property type="term" value="F:phosphate transmembrane transporter activity"/>
    <property type="evidence" value="ECO:0007669"/>
    <property type="project" value="InterPro"/>
</dbReference>
<dbReference type="PROSITE" id="PS50893">
    <property type="entry name" value="ABC_TRANSPORTER_2"/>
    <property type="match status" value="1"/>
</dbReference>
<evidence type="ECO:0000256" key="3">
    <source>
        <dbReference type="ARBA" id="ARBA00022592"/>
    </source>
</evidence>
<dbReference type="GO" id="GO:0016020">
    <property type="term" value="C:membrane"/>
    <property type="evidence" value="ECO:0007669"/>
    <property type="project" value="InterPro"/>
</dbReference>
<dbReference type="EC" id="3.6.3.27" evidence="7"/>
<comment type="caution">
    <text evidence="7">The sequence shown here is derived from an EMBL/GenBank/DDBJ whole genome shotgun (WGS) entry which is preliminary data.</text>
</comment>
<dbReference type="STRING" id="1454003.AW10_02892"/>
<dbReference type="Pfam" id="PF00005">
    <property type="entry name" value="ABC_tran"/>
    <property type="match status" value="1"/>
</dbReference>
<dbReference type="InterPro" id="IPR027417">
    <property type="entry name" value="P-loop_NTPase"/>
</dbReference>
<dbReference type="SUPFAM" id="SSF52540">
    <property type="entry name" value="P-loop containing nucleoside triphosphate hydrolases"/>
    <property type="match status" value="1"/>
</dbReference>
<dbReference type="EMBL" id="JEMX01000066">
    <property type="protein sequence ID" value="EXI78738.1"/>
    <property type="molecule type" value="Genomic_DNA"/>
</dbReference>
<dbReference type="InterPro" id="IPR017871">
    <property type="entry name" value="ABC_transporter-like_CS"/>
</dbReference>
<keyword evidence="1" id="KW-0813">Transport</keyword>
<evidence type="ECO:0000256" key="4">
    <source>
        <dbReference type="ARBA" id="ARBA00022741"/>
    </source>
</evidence>
<keyword evidence="4" id="KW-0547">Nucleotide-binding</keyword>
<evidence type="ECO:0000256" key="5">
    <source>
        <dbReference type="ARBA" id="ARBA00022840"/>
    </source>
</evidence>
<dbReference type="InterPro" id="IPR005670">
    <property type="entry name" value="PstB-like"/>
</dbReference>